<evidence type="ECO:0000259" key="2">
    <source>
        <dbReference type="Pfam" id="PF02719"/>
    </source>
</evidence>
<name>A0A1G2UR28_9BACT</name>
<evidence type="ECO:0000313" key="4">
    <source>
        <dbReference type="Proteomes" id="UP000177276"/>
    </source>
</evidence>
<accession>A0A1G2UR28</accession>
<sequence>MPINKKKIDNSDIKRDTRRIDVINTKFLITGGSGSLGRNIIKKLLSDGATNIISVSRDEALITQARIDIDSPFVKFKLGDITHKETVENLMKGVDVIFHAAAIKHVSLAEQNPREAYRVNVLGLINLLDSSSSVKRFIHISSDKAIGVMNCYGATKLLGEYLVDESNNLYNKNTYFVTRCPNLLDSRGSVTDIWAQQLKKFNKIMVTDPEMTRYFVTLKDAANFVVNVGLSGNITTDKKHYPLNYTKKYKLEDLATAFLKIKGNKNSKIEITGATSGEKSHEDYIEDVPLCTISELISIIKSDK</sequence>
<comment type="similarity">
    <text evidence="1">Belongs to the polysaccharide synthase family.</text>
</comment>
<dbReference type="Gene3D" id="3.40.50.720">
    <property type="entry name" value="NAD(P)-binding Rossmann-like Domain"/>
    <property type="match status" value="1"/>
</dbReference>
<organism evidence="3 4">
    <name type="scientific">Candidatus Zambryskibacteria bacterium RIFCSPLOWO2_12_FULL_39_16</name>
    <dbReference type="NCBI Taxonomy" id="1802775"/>
    <lineage>
        <taxon>Bacteria</taxon>
        <taxon>Candidatus Zambryskiibacteriota</taxon>
    </lineage>
</organism>
<dbReference type="InterPro" id="IPR051203">
    <property type="entry name" value="Polysaccharide_Synthase-Rel"/>
</dbReference>
<dbReference type="Pfam" id="PF02719">
    <property type="entry name" value="Polysacc_synt_2"/>
    <property type="match status" value="1"/>
</dbReference>
<dbReference type="AlphaFoldDB" id="A0A1G2UR28"/>
<gene>
    <name evidence="3" type="ORF">A3G46_01460</name>
</gene>
<proteinExistence type="inferred from homology"/>
<feature type="domain" description="Polysaccharide biosynthesis protein CapD-like" evidence="2">
    <location>
        <begin position="28"/>
        <end position="286"/>
    </location>
</feature>
<dbReference type="PANTHER" id="PTHR43318">
    <property type="entry name" value="UDP-N-ACETYLGLUCOSAMINE 4,6-DEHYDRATASE"/>
    <property type="match status" value="1"/>
</dbReference>
<comment type="caution">
    <text evidence="3">The sequence shown here is derived from an EMBL/GenBank/DDBJ whole genome shotgun (WGS) entry which is preliminary data.</text>
</comment>
<dbReference type="PANTHER" id="PTHR43318:SF2">
    <property type="entry name" value="UDP-N-ACETYLGLUCOSAMINE 4,6-DEHYDRATASE (INVERTING)"/>
    <property type="match status" value="1"/>
</dbReference>
<dbReference type="EMBL" id="MHWS01000022">
    <property type="protein sequence ID" value="OHB11762.1"/>
    <property type="molecule type" value="Genomic_DNA"/>
</dbReference>
<dbReference type="InterPro" id="IPR036291">
    <property type="entry name" value="NAD(P)-bd_dom_sf"/>
</dbReference>
<dbReference type="InterPro" id="IPR003869">
    <property type="entry name" value="Polysac_CapD-like"/>
</dbReference>
<reference evidence="3 4" key="1">
    <citation type="journal article" date="2016" name="Nat. Commun.">
        <title>Thousands of microbial genomes shed light on interconnected biogeochemical processes in an aquifer system.</title>
        <authorList>
            <person name="Anantharaman K."/>
            <person name="Brown C.T."/>
            <person name="Hug L.A."/>
            <person name="Sharon I."/>
            <person name="Castelle C.J."/>
            <person name="Probst A.J."/>
            <person name="Thomas B.C."/>
            <person name="Singh A."/>
            <person name="Wilkins M.J."/>
            <person name="Karaoz U."/>
            <person name="Brodie E.L."/>
            <person name="Williams K.H."/>
            <person name="Hubbard S.S."/>
            <person name="Banfield J.F."/>
        </authorList>
    </citation>
    <scope>NUCLEOTIDE SEQUENCE [LARGE SCALE GENOMIC DNA]</scope>
</reference>
<dbReference type="Proteomes" id="UP000177276">
    <property type="component" value="Unassembled WGS sequence"/>
</dbReference>
<evidence type="ECO:0000256" key="1">
    <source>
        <dbReference type="ARBA" id="ARBA00007430"/>
    </source>
</evidence>
<evidence type="ECO:0000313" key="3">
    <source>
        <dbReference type="EMBL" id="OHB11762.1"/>
    </source>
</evidence>
<protein>
    <recommendedName>
        <fullName evidence="2">Polysaccharide biosynthesis protein CapD-like domain-containing protein</fullName>
    </recommendedName>
</protein>
<dbReference type="SUPFAM" id="SSF51735">
    <property type="entry name" value="NAD(P)-binding Rossmann-fold domains"/>
    <property type="match status" value="1"/>
</dbReference>